<gene>
    <name evidence="1" type="ORF">OD750_021010</name>
</gene>
<evidence type="ECO:0000313" key="1">
    <source>
        <dbReference type="EMBL" id="MDC8015032.1"/>
    </source>
</evidence>
<dbReference type="AlphaFoldDB" id="A0A9X3YNQ2"/>
<sequence length="52" mass="5334">MKSISIANVPTLDFDVGFHGSLHLDSPIDPVTVGIAVGVAIGIWLSDSASVN</sequence>
<dbReference type="EMBL" id="JAOVZO020000019">
    <property type="protein sequence ID" value="MDC8015032.1"/>
    <property type="molecule type" value="Genomic_DNA"/>
</dbReference>
<dbReference type="RefSeq" id="WP_263542295.1">
    <property type="nucleotide sequence ID" value="NZ_JAOVZO020000019.1"/>
</dbReference>
<comment type="caution">
    <text evidence="1">The sequence shown here is derived from an EMBL/GenBank/DDBJ whole genome shotgun (WGS) entry which is preliminary data.</text>
</comment>
<protein>
    <submittedName>
        <fullName evidence="1">Uncharacterized protein</fullName>
    </submittedName>
</protein>
<evidence type="ECO:0000313" key="2">
    <source>
        <dbReference type="Proteomes" id="UP001139971"/>
    </source>
</evidence>
<proteinExistence type="predicted"/>
<keyword evidence="2" id="KW-1185">Reference proteome</keyword>
<organism evidence="1 2">
    <name type="scientific">Tahibacter soli</name>
    <dbReference type="NCBI Taxonomy" id="2983605"/>
    <lineage>
        <taxon>Bacteria</taxon>
        <taxon>Pseudomonadati</taxon>
        <taxon>Pseudomonadota</taxon>
        <taxon>Gammaproteobacteria</taxon>
        <taxon>Lysobacterales</taxon>
        <taxon>Rhodanobacteraceae</taxon>
        <taxon>Tahibacter</taxon>
    </lineage>
</organism>
<dbReference type="Proteomes" id="UP001139971">
    <property type="component" value="Unassembled WGS sequence"/>
</dbReference>
<reference evidence="1" key="1">
    <citation type="submission" date="2023-02" db="EMBL/GenBank/DDBJ databases">
        <title>Tahibacter soli sp. nov. isolated from soil.</title>
        <authorList>
            <person name="Baek J.H."/>
            <person name="Lee J.K."/>
            <person name="Choi D.G."/>
            <person name="Jeon C.O."/>
        </authorList>
    </citation>
    <scope>NUCLEOTIDE SEQUENCE</scope>
    <source>
        <strain evidence="1">BL</strain>
    </source>
</reference>
<name>A0A9X3YNQ2_9GAMM</name>
<accession>A0A9X3YNQ2</accession>